<dbReference type="AlphaFoldDB" id="A0A1H8Z3L2"/>
<keyword evidence="3" id="KW-0808">Transferase</keyword>
<dbReference type="Pfam" id="PF00535">
    <property type="entry name" value="Glycos_transf_2"/>
    <property type="match status" value="1"/>
</dbReference>
<evidence type="ECO:0000313" key="3">
    <source>
        <dbReference type="EMBL" id="SEP58943.1"/>
    </source>
</evidence>
<dbReference type="PANTHER" id="PTHR43685:SF2">
    <property type="entry name" value="GLYCOSYLTRANSFERASE 2-LIKE DOMAIN-CONTAINING PROTEIN"/>
    <property type="match status" value="1"/>
</dbReference>
<dbReference type="STRING" id="1036181.SAMN05421756_10182"/>
<dbReference type="GO" id="GO:0016740">
    <property type="term" value="F:transferase activity"/>
    <property type="evidence" value="ECO:0007669"/>
    <property type="project" value="UniProtKB-KW"/>
</dbReference>
<protein>
    <submittedName>
        <fullName evidence="3">Glycosyltransferase involved in cell wall bisynthesis</fullName>
    </submittedName>
</protein>
<organism evidence="3 4">
    <name type="scientific">Microlunatus flavus</name>
    <dbReference type="NCBI Taxonomy" id="1036181"/>
    <lineage>
        <taxon>Bacteria</taxon>
        <taxon>Bacillati</taxon>
        <taxon>Actinomycetota</taxon>
        <taxon>Actinomycetes</taxon>
        <taxon>Propionibacteriales</taxon>
        <taxon>Propionibacteriaceae</taxon>
        <taxon>Microlunatus</taxon>
    </lineage>
</organism>
<gene>
    <name evidence="3" type="ORF">SAMN05421756_10182</name>
</gene>
<dbReference type="EMBL" id="FOFA01000001">
    <property type="protein sequence ID" value="SEP58943.1"/>
    <property type="molecule type" value="Genomic_DNA"/>
</dbReference>
<dbReference type="Gene3D" id="3.90.550.10">
    <property type="entry name" value="Spore Coat Polysaccharide Biosynthesis Protein SpsA, Chain A"/>
    <property type="match status" value="1"/>
</dbReference>
<evidence type="ECO:0000313" key="4">
    <source>
        <dbReference type="Proteomes" id="UP000198504"/>
    </source>
</evidence>
<name>A0A1H8Z3L2_9ACTN</name>
<dbReference type="InterPro" id="IPR029044">
    <property type="entry name" value="Nucleotide-diphossugar_trans"/>
</dbReference>
<dbReference type="InterPro" id="IPR001173">
    <property type="entry name" value="Glyco_trans_2-like"/>
</dbReference>
<dbReference type="CDD" id="cd00761">
    <property type="entry name" value="Glyco_tranf_GTA_type"/>
    <property type="match status" value="1"/>
</dbReference>
<feature type="coiled-coil region" evidence="1">
    <location>
        <begin position="394"/>
        <end position="421"/>
    </location>
</feature>
<dbReference type="RefSeq" id="WP_170853924.1">
    <property type="nucleotide sequence ID" value="NZ_FOFA01000001.1"/>
</dbReference>
<reference evidence="4" key="1">
    <citation type="submission" date="2016-10" db="EMBL/GenBank/DDBJ databases">
        <authorList>
            <person name="Varghese N."/>
            <person name="Submissions S."/>
        </authorList>
    </citation>
    <scope>NUCLEOTIDE SEQUENCE [LARGE SCALE GENOMIC DNA]</scope>
    <source>
        <strain evidence="4">CGMCC 4.6856</strain>
    </source>
</reference>
<dbReference type="SUPFAM" id="SSF53448">
    <property type="entry name" value="Nucleotide-diphospho-sugar transferases"/>
    <property type="match status" value="1"/>
</dbReference>
<dbReference type="GO" id="GO:0044010">
    <property type="term" value="P:single-species biofilm formation"/>
    <property type="evidence" value="ECO:0007669"/>
    <property type="project" value="TreeGrafter"/>
</dbReference>
<keyword evidence="4" id="KW-1185">Reference proteome</keyword>
<sequence length="425" mass="46990">MTPEPTPSPESTSTAPGRLFTVGIPVYNGRGLLRACLASVVRADFPHERYEVVLADDGSTEPETLAILRELEAAHADEPGFVRVLRLPENSGGAARPRNLILDEAVGEYVFFVDADDTVGSESLRRIADALAETPDEPPVDWIALHQALVNGRQGAARVKQARLDVPRMKAFSTLTVHKVFRRAEIERQRLRFDDRLPSGQDVTFAFSYILGASRFLMLGGYDYYYLTRHAGNPEEPPHLSRTANTAKRLIDKNHRILTSMLADLNRSELPMAERLDVLGNVALPRVLVQQRYLTSIVSEGPRAGARELLRLSALLDDPLAVRLDPARLQKAFTAEQLAVVRAADWPALAELLAEPGDTAKAPPSRTERWVRLGRRVSDAATGRGRHRRVLHELTGLRTAVRDLQKAQARLEAEVREALGRGPTG</sequence>
<keyword evidence="1" id="KW-0175">Coiled coil</keyword>
<dbReference type="InterPro" id="IPR050834">
    <property type="entry name" value="Glycosyltransf_2"/>
</dbReference>
<dbReference type="Proteomes" id="UP000198504">
    <property type="component" value="Unassembled WGS sequence"/>
</dbReference>
<proteinExistence type="predicted"/>
<accession>A0A1H8Z3L2</accession>
<feature type="domain" description="Glycosyltransferase 2-like" evidence="2">
    <location>
        <begin position="21"/>
        <end position="137"/>
    </location>
</feature>
<dbReference type="PANTHER" id="PTHR43685">
    <property type="entry name" value="GLYCOSYLTRANSFERASE"/>
    <property type="match status" value="1"/>
</dbReference>
<evidence type="ECO:0000259" key="2">
    <source>
        <dbReference type="Pfam" id="PF00535"/>
    </source>
</evidence>
<evidence type="ECO:0000256" key="1">
    <source>
        <dbReference type="SAM" id="Coils"/>
    </source>
</evidence>